<dbReference type="Pfam" id="PF21365">
    <property type="entry name" value="Glyco_hydro_31_3rd"/>
    <property type="match status" value="1"/>
</dbReference>
<evidence type="ECO:0000259" key="1">
    <source>
        <dbReference type="Pfam" id="PF21365"/>
    </source>
</evidence>
<gene>
    <name evidence="2" type="ORF">N7482_009009</name>
</gene>
<comment type="caution">
    <text evidence="2">The sequence shown here is derived from an EMBL/GenBank/DDBJ whole genome shotgun (WGS) entry which is preliminary data.</text>
</comment>
<evidence type="ECO:0000313" key="2">
    <source>
        <dbReference type="EMBL" id="KAJ5157909.1"/>
    </source>
</evidence>
<dbReference type="GeneID" id="81430309"/>
<accession>A0A9W9HZI9</accession>
<name>A0A9W9HZI9_9EURO</name>
<dbReference type="Proteomes" id="UP001149163">
    <property type="component" value="Unassembled WGS sequence"/>
</dbReference>
<dbReference type="AlphaFoldDB" id="A0A9W9HZI9"/>
<organism evidence="2 3">
    <name type="scientific">Penicillium canariense</name>
    <dbReference type="NCBI Taxonomy" id="189055"/>
    <lineage>
        <taxon>Eukaryota</taxon>
        <taxon>Fungi</taxon>
        <taxon>Dikarya</taxon>
        <taxon>Ascomycota</taxon>
        <taxon>Pezizomycotina</taxon>
        <taxon>Eurotiomycetes</taxon>
        <taxon>Eurotiomycetidae</taxon>
        <taxon>Eurotiales</taxon>
        <taxon>Aspergillaceae</taxon>
        <taxon>Penicillium</taxon>
    </lineage>
</organism>
<dbReference type="EMBL" id="JAPQKN010000006">
    <property type="protein sequence ID" value="KAJ5157909.1"/>
    <property type="molecule type" value="Genomic_DNA"/>
</dbReference>
<dbReference type="InterPro" id="IPR048395">
    <property type="entry name" value="Glyco_hydro_31_C"/>
</dbReference>
<protein>
    <recommendedName>
        <fullName evidence="1">Glycosyl hydrolase family 31 C-terminal domain-containing protein</fullName>
    </recommendedName>
</protein>
<keyword evidence="3" id="KW-1185">Reference proteome</keyword>
<reference evidence="2" key="2">
    <citation type="journal article" date="2023" name="IMA Fungus">
        <title>Comparative genomic study of the Penicillium genus elucidates a diverse pangenome and 15 lateral gene transfer events.</title>
        <authorList>
            <person name="Petersen C."/>
            <person name="Sorensen T."/>
            <person name="Nielsen M.R."/>
            <person name="Sondergaard T.E."/>
            <person name="Sorensen J.L."/>
            <person name="Fitzpatrick D.A."/>
            <person name="Frisvad J.C."/>
            <person name="Nielsen K.L."/>
        </authorList>
    </citation>
    <scope>NUCLEOTIDE SEQUENCE</scope>
    <source>
        <strain evidence="2">IBT 26290</strain>
    </source>
</reference>
<dbReference type="InterPro" id="IPR052990">
    <property type="entry name" value="Sulfoquinovosidase_GH31"/>
</dbReference>
<proteinExistence type="predicted"/>
<evidence type="ECO:0000313" key="3">
    <source>
        <dbReference type="Proteomes" id="UP001149163"/>
    </source>
</evidence>
<dbReference type="PANTHER" id="PTHR46959:SF2">
    <property type="entry name" value="SULFOQUINOVOSIDASE"/>
    <property type="match status" value="1"/>
</dbReference>
<dbReference type="SUPFAM" id="SSF51011">
    <property type="entry name" value="Glycosyl hydrolase domain"/>
    <property type="match status" value="1"/>
</dbReference>
<dbReference type="OrthoDB" id="10070917at2759"/>
<dbReference type="Gene3D" id="2.60.40.1180">
    <property type="entry name" value="Golgi alpha-mannosidase II"/>
    <property type="match status" value="1"/>
</dbReference>
<sequence length="104" mass="11662">MPVIYYPDDLKAKNISYESFFLGSDLNVAPVLDPGRKSVKVYLPGPNESYTHVWTGRRYQGGQTIKVSAPYGKPVVFVVGQPKHDHLQGFLEFVRKENGTAIHV</sequence>
<dbReference type="PANTHER" id="PTHR46959">
    <property type="entry name" value="SULFOQUINOVOSIDASE"/>
    <property type="match status" value="1"/>
</dbReference>
<dbReference type="RefSeq" id="XP_056540898.1">
    <property type="nucleotide sequence ID" value="XM_056691133.1"/>
</dbReference>
<dbReference type="InterPro" id="IPR013780">
    <property type="entry name" value="Glyco_hydro_b"/>
</dbReference>
<feature type="domain" description="Glycosyl hydrolase family 31 C-terminal" evidence="1">
    <location>
        <begin position="4"/>
        <end position="78"/>
    </location>
</feature>
<reference evidence="2" key="1">
    <citation type="submission" date="2022-11" db="EMBL/GenBank/DDBJ databases">
        <authorList>
            <person name="Petersen C."/>
        </authorList>
    </citation>
    <scope>NUCLEOTIDE SEQUENCE</scope>
    <source>
        <strain evidence="2">IBT 26290</strain>
    </source>
</reference>